<name>A0A5B7HAS8_PORTR</name>
<accession>A0A5B7HAS8</accession>
<proteinExistence type="predicted"/>
<sequence>MSSAACIHARHAAVRVQKGKGITGVGEERSEGEKGDSTQSDVRDNYSDWLACLCSRWVAVVVARLVTRSTNVTHRPTHTPLITQIVLFASYPPPTRQDRIIYLR</sequence>
<reference evidence="2 3" key="1">
    <citation type="submission" date="2019-05" db="EMBL/GenBank/DDBJ databases">
        <title>Another draft genome of Portunus trituberculatus and its Hox gene families provides insights of decapod evolution.</title>
        <authorList>
            <person name="Jeong J.-H."/>
            <person name="Song I."/>
            <person name="Kim S."/>
            <person name="Choi T."/>
            <person name="Kim D."/>
            <person name="Ryu S."/>
            <person name="Kim W."/>
        </authorList>
    </citation>
    <scope>NUCLEOTIDE SEQUENCE [LARGE SCALE GENOMIC DNA]</scope>
    <source>
        <tissue evidence="2">Muscle</tissue>
    </source>
</reference>
<organism evidence="2 3">
    <name type="scientific">Portunus trituberculatus</name>
    <name type="common">Swimming crab</name>
    <name type="synonym">Neptunus trituberculatus</name>
    <dbReference type="NCBI Taxonomy" id="210409"/>
    <lineage>
        <taxon>Eukaryota</taxon>
        <taxon>Metazoa</taxon>
        <taxon>Ecdysozoa</taxon>
        <taxon>Arthropoda</taxon>
        <taxon>Crustacea</taxon>
        <taxon>Multicrustacea</taxon>
        <taxon>Malacostraca</taxon>
        <taxon>Eumalacostraca</taxon>
        <taxon>Eucarida</taxon>
        <taxon>Decapoda</taxon>
        <taxon>Pleocyemata</taxon>
        <taxon>Brachyura</taxon>
        <taxon>Eubrachyura</taxon>
        <taxon>Portunoidea</taxon>
        <taxon>Portunidae</taxon>
        <taxon>Portuninae</taxon>
        <taxon>Portunus</taxon>
    </lineage>
</organism>
<feature type="compositionally biased region" description="Basic and acidic residues" evidence="1">
    <location>
        <begin position="26"/>
        <end position="42"/>
    </location>
</feature>
<evidence type="ECO:0000313" key="3">
    <source>
        <dbReference type="Proteomes" id="UP000324222"/>
    </source>
</evidence>
<protein>
    <submittedName>
        <fullName evidence="2">Uncharacterized protein</fullName>
    </submittedName>
</protein>
<evidence type="ECO:0000313" key="2">
    <source>
        <dbReference type="EMBL" id="MPC66939.1"/>
    </source>
</evidence>
<keyword evidence="3" id="KW-1185">Reference proteome</keyword>
<dbReference type="AlphaFoldDB" id="A0A5B7HAS8"/>
<dbReference type="Proteomes" id="UP000324222">
    <property type="component" value="Unassembled WGS sequence"/>
</dbReference>
<gene>
    <name evidence="2" type="ORF">E2C01_061098</name>
</gene>
<dbReference type="EMBL" id="VSRR010025539">
    <property type="protein sequence ID" value="MPC66939.1"/>
    <property type="molecule type" value="Genomic_DNA"/>
</dbReference>
<feature type="region of interest" description="Disordered" evidence="1">
    <location>
        <begin position="18"/>
        <end position="42"/>
    </location>
</feature>
<evidence type="ECO:0000256" key="1">
    <source>
        <dbReference type="SAM" id="MobiDB-lite"/>
    </source>
</evidence>
<comment type="caution">
    <text evidence="2">The sequence shown here is derived from an EMBL/GenBank/DDBJ whole genome shotgun (WGS) entry which is preliminary data.</text>
</comment>